<gene>
    <name evidence="3" type="ORF">AQJ11_29965</name>
</gene>
<organism evidence="3 4">
    <name type="scientific">Streptomyces corchorusii</name>
    <name type="common">Streptomyces chibaensis</name>
    <dbReference type="NCBI Taxonomy" id="1903"/>
    <lineage>
        <taxon>Bacteria</taxon>
        <taxon>Bacillati</taxon>
        <taxon>Actinomycetota</taxon>
        <taxon>Actinomycetes</taxon>
        <taxon>Kitasatosporales</taxon>
        <taxon>Streptomycetaceae</taxon>
        <taxon>Streptomyces</taxon>
    </lineage>
</organism>
<dbReference type="InterPro" id="IPR006311">
    <property type="entry name" value="TAT_signal"/>
</dbReference>
<feature type="compositionally biased region" description="Basic and acidic residues" evidence="1">
    <location>
        <begin position="64"/>
        <end position="75"/>
    </location>
</feature>
<protein>
    <submittedName>
        <fullName evidence="3">Uncharacterized protein</fullName>
    </submittedName>
</protein>
<comment type="caution">
    <text evidence="3">The sequence shown here is derived from an EMBL/GenBank/DDBJ whole genome shotgun (WGS) entry which is preliminary data.</text>
</comment>
<proteinExistence type="predicted"/>
<accession>A0A117QCA8</accession>
<dbReference type="PROSITE" id="PS51318">
    <property type="entry name" value="TAT"/>
    <property type="match status" value="1"/>
</dbReference>
<reference evidence="3 4" key="1">
    <citation type="submission" date="2015-10" db="EMBL/GenBank/DDBJ databases">
        <title>Draft genome sequence of Streptomyces corchorusii DSM 40340, type strain for the species Streptomyces corchorusii.</title>
        <authorList>
            <person name="Ruckert C."/>
            <person name="Winkler A."/>
            <person name="Kalinowski J."/>
            <person name="Kampfer P."/>
            <person name="Glaeser S."/>
        </authorList>
    </citation>
    <scope>NUCLEOTIDE SEQUENCE [LARGE SCALE GENOMIC DNA]</scope>
    <source>
        <strain evidence="3 4">DSM 40340</strain>
    </source>
</reference>
<evidence type="ECO:0000256" key="2">
    <source>
        <dbReference type="SAM" id="SignalP"/>
    </source>
</evidence>
<dbReference type="AlphaFoldDB" id="A0A117QCA8"/>
<name>A0A117QCA8_STRCK</name>
<evidence type="ECO:0000313" key="3">
    <source>
        <dbReference type="EMBL" id="KUN20411.1"/>
    </source>
</evidence>
<feature type="chain" id="PRO_5007154164" evidence="2">
    <location>
        <begin position="44"/>
        <end position="113"/>
    </location>
</feature>
<feature type="signal peptide" evidence="2">
    <location>
        <begin position="1"/>
        <end position="43"/>
    </location>
</feature>
<dbReference type="Proteomes" id="UP000053398">
    <property type="component" value="Unassembled WGS sequence"/>
</dbReference>
<evidence type="ECO:0000256" key="1">
    <source>
        <dbReference type="SAM" id="MobiDB-lite"/>
    </source>
</evidence>
<sequence length="113" mass="12175">MDSATRPGKKEKIMQMTRRIAIVGASTVLAAGAMAIGSGPATAATTQTPEHHPAVGVPGGAQRSTDRPHAARQPTDRWIEDQLATFYPSSKHRLAVFDPWVKDQLALFQKTGR</sequence>
<dbReference type="EMBL" id="LMWP01000035">
    <property type="protein sequence ID" value="KUN20411.1"/>
    <property type="molecule type" value="Genomic_DNA"/>
</dbReference>
<keyword evidence="2" id="KW-0732">Signal</keyword>
<feature type="region of interest" description="Disordered" evidence="1">
    <location>
        <begin position="41"/>
        <end position="75"/>
    </location>
</feature>
<evidence type="ECO:0000313" key="4">
    <source>
        <dbReference type="Proteomes" id="UP000053398"/>
    </source>
</evidence>
<keyword evidence="4" id="KW-1185">Reference proteome</keyword>